<gene>
    <name evidence="2" type="ORF">CJJ23_03480</name>
</gene>
<name>A0A269TK83_9BACT</name>
<dbReference type="Proteomes" id="UP000216943">
    <property type="component" value="Unassembled WGS sequence"/>
</dbReference>
<dbReference type="AlphaFoldDB" id="A0A269TK83"/>
<dbReference type="RefSeq" id="WP_095334973.1">
    <property type="nucleotide sequence ID" value="NZ_NQNY01000011.1"/>
</dbReference>
<proteinExistence type="predicted"/>
<dbReference type="PANTHER" id="PTHR43139:SF52">
    <property type="entry name" value="SI:DKEY-122A22.2"/>
    <property type="match status" value="1"/>
</dbReference>
<comment type="caution">
    <text evidence="2">The sequence shown here is derived from an EMBL/GenBank/DDBJ whole genome shotgun (WGS) entry which is preliminary data.</text>
</comment>
<dbReference type="Pfam" id="PF00561">
    <property type="entry name" value="Abhydrolase_1"/>
    <property type="match status" value="1"/>
</dbReference>
<sequence length="277" mass="31984">MYEIKKLQFGEWTTRYAIENNGKPKVLFVHGFGASYSTIIQVLQFKRSYDLITLDLPYHGHSHNSNPEINRVADINELIPFVKNFIQELGIKIDLIICHSMGAIPTLKVLNDGIVDEAIFFAPHNYFADEEQNIDEVKTWLIPQTLEQAKTSLLNLSYTKIPQYLSSVDRLAIQSVAASKIKYEKYSNLLEEMFDKNFLENYSHLYFKNNSKKITIVAAENDLYVPLIQLQKIGQELNIKLEIIHNAGHAIFFDQIKRCAEIIENKMLQIIANKDWS</sequence>
<dbReference type="EMBL" id="NQNY01000011">
    <property type="protein sequence ID" value="PAK21175.1"/>
    <property type="molecule type" value="Genomic_DNA"/>
</dbReference>
<dbReference type="InterPro" id="IPR000073">
    <property type="entry name" value="AB_hydrolase_1"/>
</dbReference>
<protein>
    <recommendedName>
        <fullName evidence="1">AB hydrolase-1 domain-containing protein</fullName>
    </recommendedName>
</protein>
<evidence type="ECO:0000259" key="1">
    <source>
        <dbReference type="Pfam" id="PF00561"/>
    </source>
</evidence>
<dbReference type="Gene3D" id="3.40.50.1820">
    <property type="entry name" value="alpha/beta hydrolase"/>
    <property type="match status" value="1"/>
</dbReference>
<dbReference type="SUPFAM" id="SSF53474">
    <property type="entry name" value="alpha/beta-Hydrolases"/>
    <property type="match status" value="1"/>
</dbReference>
<dbReference type="OrthoDB" id="397642at2"/>
<reference evidence="3" key="1">
    <citation type="submission" date="2017-08" db="EMBL/GenBank/DDBJ databases">
        <authorList>
            <person name="Alvarez-Ponce D."/>
            <person name="Weitzman C.L."/>
            <person name="Tillett R.L."/>
            <person name="Sandmeier F.C."/>
            <person name="Tracy C.R."/>
        </authorList>
    </citation>
    <scope>NUCLEOTIDE SEQUENCE [LARGE SCALE GENOMIC DNA]</scope>
    <source>
        <strain evidence="3">723</strain>
    </source>
</reference>
<accession>A0A269TK83</accession>
<evidence type="ECO:0000313" key="2">
    <source>
        <dbReference type="EMBL" id="PAK21175.1"/>
    </source>
</evidence>
<organism evidence="2 3">
    <name type="scientific">Mycoplasmopsis agassizii</name>
    <dbReference type="NCBI Taxonomy" id="33922"/>
    <lineage>
        <taxon>Bacteria</taxon>
        <taxon>Bacillati</taxon>
        <taxon>Mycoplasmatota</taxon>
        <taxon>Mycoplasmoidales</taxon>
        <taxon>Metamycoplasmataceae</taxon>
        <taxon>Mycoplasmopsis</taxon>
    </lineage>
</organism>
<dbReference type="InterPro" id="IPR052370">
    <property type="entry name" value="Meta-cleavage_hydrolase"/>
</dbReference>
<evidence type="ECO:0000313" key="3">
    <source>
        <dbReference type="Proteomes" id="UP000216943"/>
    </source>
</evidence>
<dbReference type="PANTHER" id="PTHR43139">
    <property type="entry name" value="SI:DKEY-122A22.2"/>
    <property type="match status" value="1"/>
</dbReference>
<dbReference type="InterPro" id="IPR029058">
    <property type="entry name" value="AB_hydrolase_fold"/>
</dbReference>
<feature type="domain" description="AB hydrolase-1" evidence="1">
    <location>
        <begin position="26"/>
        <end position="254"/>
    </location>
</feature>